<dbReference type="EMBL" id="GGEC01083854">
    <property type="protein sequence ID" value="MBX64338.1"/>
    <property type="molecule type" value="Transcribed_RNA"/>
</dbReference>
<dbReference type="AlphaFoldDB" id="A0A2P2QBF9"/>
<accession>A0A2P2QBF9</accession>
<protein>
    <submittedName>
        <fullName evidence="1">Uncharacterized protein</fullName>
    </submittedName>
</protein>
<sequence>MNCYHFPFIRGYQSQYLGNLAKSIGFLMHFQMCSPGIQGYFTCH</sequence>
<name>A0A2P2QBF9_RHIMU</name>
<organism evidence="1">
    <name type="scientific">Rhizophora mucronata</name>
    <name type="common">Asiatic mangrove</name>
    <dbReference type="NCBI Taxonomy" id="61149"/>
    <lineage>
        <taxon>Eukaryota</taxon>
        <taxon>Viridiplantae</taxon>
        <taxon>Streptophyta</taxon>
        <taxon>Embryophyta</taxon>
        <taxon>Tracheophyta</taxon>
        <taxon>Spermatophyta</taxon>
        <taxon>Magnoliopsida</taxon>
        <taxon>eudicotyledons</taxon>
        <taxon>Gunneridae</taxon>
        <taxon>Pentapetalae</taxon>
        <taxon>rosids</taxon>
        <taxon>fabids</taxon>
        <taxon>Malpighiales</taxon>
        <taxon>Rhizophoraceae</taxon>
        <taxon>Rhizophora</taxon>
    </lineage>
</organism>
<proteinExistence type="predicted"/>
<reference evidence="1" key="1">
    <citation type="submission" date="2018-02" db="EMBL/GenBank/DDBJ databases">
        <title>Rhizophora mucronata_Transcriptome.</title>
        <authorList>
            <person name="Meera S.P."/>
            <person name="Sreeshan A."/>
            <person name="Augustine A."/>
        </authorList>
    </citation>
    <scope>NUCLEOTIDE SEQUENCE</scope>
    <source>
        <tissue evidence="1">Leaf</tissue>
    </source>
</reference>
<evidence type="ECO:0000313" key="1">
    <source>
        <dbReference type="EMBL" id="MBX64338.1"/>
    </source>
</evidence>